<dbReference type="EMBL" id="BLLH01000006">
    <property type="protein sequence ID" value="GFH40816.1"/>
    <property type="molecule type" value="Genomic_DNA"/>
</dbReference>
<evidence type="ECO:0000313" key="4">
    <source>
        <dbReference type="Proteomes" id="UP000475928"/>
    </source>
</evidence>
<dbReference type="InterPro" id="IPR043708">
    <property type="entry name" value="DUF5648"/>
</dbReference>
<dbReference type="AlphaFoldDB" id="A0A6A0B796"/>
<organism evidence="3 4">
    <name type="scientific">Pseudolactococcus insecticola</name>
    <dbReference type="NCBI Taxonomy" id="2709158"/>
    <lineage>
        <taxon>Bacteria</taxon>
        <taxon>Bacillati</taxon>
        <taxon>Bacillota</taxon>
        <taxon>Bacilli</taxon>
        <taxon>Lactobacillales</taxon>
        <taxon>Streptococcaceae</taxon>
        <taxon>Pseudolactococcus</taxon>
    </lineage>
</organism>
<evidence type="ECO:0000259" key="2">
    <source>
        <dbReference type="Pfam" id="PF18885"/>
    </source>
</evidence>
<name>A0A6A0B796_9LACT</name>
<reference evidence="3 4" key="1">
    <citation type="submission" date="2020-02" db="EMBL/GenBank/DDBJ databases">
        <title>Draft genome sequence of Lactococcus sp. Hs20B0-1.</title>
        <authorList>
            <person name="Noda S."/>
            <person name="Yuki M."/>
            <person name="Ohkuma M."/>
        </authorList>
    </citation>
    <scope>NUCLEOTIDE SEQUENCE [LARGE SCALE GENOMIC DNA]</scope>
    <source>
        <strain evidence="3 4">Hs20B0-1</strain>
    </source>
</reference>
<evidence type="ECO:0000313" key="3">
    <source>
        <dbReference type="EMBL" id="GFH40816.1"/>
    </source>
</evidence>
<evidence type="ECO:0000256" key="1">
    <source>
        <dbReference type="SAM" id="SignalP"/>
    </source>
</evidence>
<feature type="signal peptide" evidence="1">
    <location>
        <begin position="1"/>
        <end position="29"/>
    </location>
</feature>
<dbReference type="Proteomes" id="UP000475928">
    <property type="component" value="Unassembled WGS sequence"/>
</dbReference>
<dbReference type="RefSeq" id="WP_191088436.1">
    <property type="nucleotide sequence ID" value="NZ_BLLH01000006.1"/>
</dbReference>
<dbReference type="Pfam" id="PF18885">
    <property type="entry name" value="DUF5648"/>
    <property type="match status" value="1"/>
</dbReference>
<feature type="domain" description="DUF5648" evidence="2">
    <location>
        <begin position="123"/>
        <end position="255"/>
    </location>
</feature>
<proteinExistence type="predicted"/>
<keyword evidence="1" id="KW-0732">Signal</keyword>
<feature type="chain" id="PRO_5038982897" description="DUF5648 domain-containing protein" evidence="1">
    <location>
        <begin position="30"/>
        <end position="305"/>
    </location>
</feature>
<keyword evidence="4" id="KW-1185">Reference proteome</keyword>
<gene>
    <name evidence="3" type="ORF">Hs20B_12140</name>
</gene>
<accession>A0A6A0B796</accession>
<comment type="caution">
    <text evidence="3">The sequence shown here is derived from an EMBL/GenBank/DDBJ whole genome shotgun (WGS) entry which is preliminary data.</text>
</comment>
<sequence>MKIRKILSVGAVGLILLAGGALGTAKAHASAVTDADAKYQAAASAYEKAESVYEKNKTAANYDAAMKLYDVQSKLYDTYIAAVKAEAAAEKAADEANPNSMVNQIKRMNSSFDFYNNHTWQTLYRMYNPNSGEHFYTLNANEVKSLYKVGWKFEGTSGLLVSKSKTPVYRVYNPNAGDHHYTSDKGEKDALVKLGWRYEGISWYSNTEAPAKDNVYRLYNPNAKKAGAHHYTANYGEVQLLVSKGWKFEGTSFYIVDPQIPNGQAIDGKTPQEALDSYKLGRELGDPVYSNRGWTEFKKENKLNY</sequence>
<protein>
    <recommendedName>
        <fullName evidence="2">DUF5648 domain-containing protein</fullName>
    </recommendedName>
</protein>